<protein>
    <recommendedName>
        <fullName evidence="6">Molybdopterin molybdenumtransferase</fullName>
        <ecNumber evidence="6">2.10.1.1</ecNumber>
    </recommendedName>
</protein>
<evidence type="ECO:0000256" key="6">
    <source>
        <dbReference type="RuleBase" id="RU365090"/>
    </source>
</evidence>
<name>A0ABQ1SCP7_9SPHN</name>
<evidence type="ECO:0000259" key="8">
    <source>
        <dbReference type="SMART" id="SM00852"/>
    </source>
</evidence>
<organism evidence="9 10">
    <name type="scientific">Tsuneonella deserti</name>
    <dbReference type="NCBI Taxonomy" id="2035528"/>
    <lineage>
        <taxon>Bacteria</taxon>
        <taxon>Pseudomonadati</taxon>
        <taxon>Pseudomonadota</taxon>
        <taxon>Alphaproteobacteria</taxon>
        <taxon>Sphingomonadales</taxon>
        <taxon>Erythrobacteraceae</taxon>
        <taxon>Tsuneonella</taxon>
    </lineage>
</organism>
<evidence type="ECO:0000256" key="4">
    <source>
        <dbReference type="ARBA" id="ARBA00023150"/>
    </source>
</evidence>
<dbReference type="CDD" id="cd00887">
    <property type="entry name" value="MoeA"/>
    <property type="match status" value="1"/>
</dbReference>
<comment type="function">
    <text evidence="1 6">Catalyzes the insertion of molybdate into adenylated molybdopterin with the concomitant release of AMP.</text>
</comment>
<evidence type="ECO:0000256" key="3">
    <source>
        <dbReference type="ARBA" id="ARBA00010763"/>
    </source>
</evidence>
<evidence type="ECO:0000256" key="2">
    <source>
        <dbReference type="ARBA" id="ARBA00005046"/>
    </source>
</evidence>
<dbReference type="PANTHER" id="PTHR10192">
    <property type="entry name" value="MOLYBDOPTERIN BIOSYNTHESIS PROTEIN"/>
    <property type="match status" value="1"/>
</dbReference>
<dbReference type="InterPro" id="IPR036688">
    <property type="entry name" value="MoeA_C_domain_IV_sf"/>
</dbReference>
<gene>
    <name evidence="9" type="ORF">GCM10011515_20020</name>
</gene>
<comment type="catalytic activity">
    <reaction evidence="5">
        <text>adenylyl-molybdopterin + molybdate = Mo-molybdopterin + AMP + H(+)</text>
        <dbReference type="Rhea" id="RHEA:35047"/>
        <dbReference type="ChEBI" id="CHEBI:15378"/>
        <dbReference type="ChEBI" id="CHEBI:36264"/>
        <dbReference type="ChEBI" id="CHEBI:62727"/>
        <dbReference type="ChEBI" id="CHEBI:71302"/>
        <dbReference type="ChEBI" id="CHEBI:456215"/>
        <dbReference type="EC" id="2.10.1.1"/>
    </reaction>
</comment>
<reference evidence="10" key="1">
    <citation type="journal article" date="2019" name="Int. J. Syst. Evol. Microbiol.">
        <title>The Global Catalogue of Microorganisms (GCM) 10K type strain sequencing project: providing services to taxonomists for standard genome sequencing and annotation.</title>
        <authorList>
            <consortium name="The Broad Institute Genomics Platform"/>
            <consortium name="The Broad Institute Genome Sequencing Center for Infectious Disease"/>
            <person name="Wu L."/>
            <person name="Ma J."/>
        </authorList>
    </citation>
    <scope>NUCLEOTIDE SEQUENCE [LARGE SCALE GENOMIC DNA]</scope>
    <source>
        <strain evidence="10">CGMCC 1.15959</strain>
    </source>
</reference>
<keyword evidence="4 6" id="KW-0501">Molybdenum cofactor biosynthesis</keyword>
<dbReference type="PANTHER" id="PTHR10192:SF5">
    <property type="entry name" value="GEPHYRIN"/>
    <property type="match status" value="1"/>
</dbReference>
<dbReference type="InterPro" id="IPR036135">
    <property type="entry name" value="MoeA_linker/N_sf"/>
</dbReference>
<dbReference type="SUPFAM" id="SSF63882">
    <property type="entry name" value="MoeA N-terminal region -like"/>
    <property type="match status" value="1"/>
</dbReference>
<dbReference type="SUPFAM" id="SSF53218">
    <property type="entry name" value="Molybdenum cofactor biosynthesis proteins"/>
    <property type="match status" value="1"/>
</dbReference>
<keyword evidence="6" id="KW-0460">Magnesium</keyword>
<dbReference type="SUPFAM" id="SSF63867">
    <property type="entry name" value="MoeA C-terminal domain-like"/>
    <property type="match status" value="1"/>
</dbReference>
<feature type="region of interest" description="Disordered" evidence="7">
    <location>
        <begin position="341"/>
        <end position="366"/>
    </location>
</feature>
<comment type="similarity">
    <text evidence="3 6">Belongs to the MoeA family.</text>
</comment>
<dbReference type="Pfam" id="PF03453">
    <property type="entry name" value="MoeA_N"/>
    <property type="match status" value="1"/>
</dbReference>
<evidence type="ECO:0000256" key="1">
    <source>
        <dbReference type="ARBA" id="ARBA00002901"/>
    </source>
</evidence>
<dbReference type="InterPro" id="IPR005111">
    <property type="entry name" value="MoeA_C_domain_IV"/>
</dbReference>
<dbReference type="Gene3D" id="3.40.980.10">
    <property type="entry name" value="MoaB/Mog-like domain"/>
    <property type="match status" value="1"/>
</dbReference>
<proteinExistence type="inferred from homology"/>
<dbReference type="NCBIfam" id="TIGR00177">
    <property type="entry name" value="molyb_syn"/>
    <property type="match status" value="1"/>
</dbReference>
<dbReference type="EMBL" id="BMKL01000001">
    <property type="protein sequence ID" value="GGE00217.1"/>
    <property type="molecule type" value="Genomic_DNA"/>
</dbReference>
<evidence type="ECO:0000313" key="9">
    <source>
        <dbReference type="EMBL" id="GGE00217.1"/>
    </source>
</evidence>
<dbReference type="InterPro" id="IPR036425">
    <property type="entry name" value="MoaB/Mog-like_dom_sf"/>
</dbReference>
<dbReference type="Gene3D" id="2.170.190.11">
    <property type="entry name" value="Molybdopterin biosynthesis moea protein, domain 3"/>
    <property type="match status" value="1"/>
</dbReference>
<dbReference type="Gene3D" id="3.90.105.10">
    <property type="entry name" value="Molybdopterin biosynthesis moea protein, domain 2"/>
    <property type="match status" value="1"/>
</dbReference>
<dbReference type="InterPro" id="IPR001453">
    <property type="entry name" value="MoaB/Mog_dom"/>
</dbReference>
<comment type="cofactor">
    <cofactor evidence="6">
        <name>Mg(2+)</name>
        <dbReference type="ChEBI" id="CHEBI:18420"/>
    </cofactor>
</comment>
<evidence type="ECO:0000313" key="10">
    <source>
        <dbReference type="Proteomes" id="UP000619041"/>
    </source>
</evidence>
<keyword evidence="6" id="KW-0808">Transferase</keyword>
<dbReference type="Gene3D" id="2.40.340.10">
    <property type="entry name" value="MoeA, C-terminal, domain IV"/>
    <property type="match status" value="1"/>
</dbReference>
<comment type="pathway">
    <text evidence="2 6">Cofactor biosynthesis; molybdopterin biosynthesis.</text>
</comment>
<dbReference type="RefSeq" id="WP_188645003.1">
    <property type="nucleotide sequence ID" value="NZ_BMKL01000001.1"/>
</dbReference>
<sequence>MISFDEAAHLVLELARPAGSERVPIARAAGRVLAEPVRAMIDSPPADAAAMDGYALRSEDLPGPLRLIGESFAGSGFAGTVEPGTCVRIFTGAPVPTGADRVMIQENAARTDDRVSFSEGPGTARHIRGRGSDFRTGQLLVDAGEPITPRALVAAAGADAGEVAVWRQPRLVVLATGDELAPPGEARTRPGQIPESVSYGVAALAEQWGARVLETCRVADDLKALERAAASALEQADLIVVTGGASVGERDFAKTMFEPAGLELLFSKVAMKPGKPVWLGRAAGRLVMGLPGNPTSAMVTARLLLAPLVTGLSGRGGALEWQPVRLAAPLAACGERETFVRARRSPSGAEPLGQQDSGAQAPLVEADLLLRTRPQEPARQPGDIVEALEF</sequence>
<dbReference type="InterPro" id="IPR005110">
    <property type="entry name" value="MoeA_linker/N"/>
</dbReference>
<feature type="domain" description="MoaB/Mog" evidence="8">
    <location>
        <begin position="172"/>
        <end position="311"/>
    </location>
</feature>
<dbReference type="InterPro" id="IPR038987">
    <property type="entry name" value="MoeA-like"/>
</dbReference>
<dbReference type="Proteomes" id="UP000619041">
    <property type="component" value="Unassembled WGS sequence"/>
</dbReference>
<evidence type="ECO:0000256" key="5">
    <source>
        <dbReference type="ARBA" id="ARBA00047317"/>
    </source>
</evidence>
<keyword evidence="6" id="KW-0479">Metal-binding</keyword>
<keyword evidence="6" id="KW-0500">Molybdenum</keyword>
<dbReference type="EC" id="2.10.1.1" evidence="6"/>
<comment type="caution">
    <text evidence="9">The sequence shown here is derived from an EMBL/GenBank/DDBJ whole genome shotgun (WGS) entry which is preliminary data.</text>
</comment>
<dbReference type="SMART" id="SM00852">
    <property type="entry name" value="MoCF_biosynth"/>
    <property type="match status" value="1"/>
</dbReference>
<dbReference type="Pfam" id="PF00994">
    <property type="entry name" value="MoCF_biosynth"/>
    <property type="match status" value="1"/>
</dbReference>
<accession>A0ABQ1SCP7</accession>
<dbReference type="Pfam" id="PF03454">
    <property type="entry name" value="MoeA_C"/>
    <property type="match status" value="1"/>
</dbReference>
<keyword evidence="10" id="KW-1185">Reference proteome</keyword>
<evidence type="ECO:0000256" key="7">
    <source>
        <dbReference type="SAM" id="MobiDB-lite"/>
    </source>
</evidence>